<proteinExistence type="predicted"/>
<name>A0A1U7LRH4_NEOID</name>
<evidence type="ECO:0000313" key="3">
    <source>
        <dbReference type="Proteomes" id="UP000186594"/>
    </source>
</evidence>
<evidence type="ECO:0000256" key="1">
    <source>
        <dbReference type="SAM" id="Phobius"/>
    </source>
</evidence>
<dbReference type="EMBL" id="LXFE01000467">
    <property type="protein sequence ID" value="OLL25229.1"/>
    <property type="molecule type" value="Genomic_DNA"/>
</dbReference>
<feature type="transmembrane region" description="Helical" evidence="1">
    <location>
        <begin position="40"/>
        <end position="63"/>
    </location>
</feature>
<keyword evidence="3" id="KW-1185">Reference proteome</keyword>
<organism evidence="2 3">
    <name type="scientific">Neolecta irregularis (strain DAH-3)</name>
    <dbReference type="NCBI Taxonomy" id="1198029"/>
    <lineage>
        <taxon>Eukaryota</taxon>
        <taxon>Fungi</taxon>
        <taxon>Dikarya</taxon>
        <taxon>Ascomycota</taxon>
        <taxon>Taphrinomycotina</taxon>
        <taxon>Neolectales</taxon>
        <taxon>Neolectaceae</taxon>
        <taxon>Neolecta</taxon>
    </lineage>
</organism>
<accession>A0A1U7LRH4</accession>
<evidence type="ECO:0000313" key="2">
    <source>
        <dbReference type="EMBL" id="OLL25229.1"/>
    </source>
</evidence>
<keyword evidence="1" id="KW-0812">Transmembrane</keyword>
<reference evidence="2 3" key="1">
    <citation type="submission" date="2016-04" db="EMBL/GenBank/DDBJ databases">
        <title>Evolutionary innovation and constraint leading to complex multicellularity in the Ascomycota.</title>
        <authorList>
            <person name="Cisse O."/>
            <person name="Nguyen A."/>
            <person name="Hewitt D.A."/>
            <person name="Jedd G."/>
            <person name="Stajich J.E."/>
        </authorList>
    </citation>
    <scope>NUCLEOTIDE SEQUENCE [LARGE SCALE GENOMIC DNA]</scope>
    <source>
        <strain evidence="2 3">DAH-3</strain>
    </source>
</reference>
<sequence>MHVPCPCDISDFQLDIINWTNRIRNTWNLILGHSPAFNAVAFYLGVAGLISMLGNGLIIDMLAHKGY</sequence>
<gene>
    <name evidence="2" type="ORF">NEOLI_001678</name>
</gene>
<dbReference type="Proteomes" id="UP000186594">
    <property type="component" value="Unassembled WGS sequence"/>
</dbReference>
<dbReference type="OrthoDB" id="5592486at2759"/>
<protein>
    <submittedName>
        <fullName evidence="2">Uncharacterized protein</fullName>
    </submittedName>
</protein>
<dbReference type="AlphaFoldDB" id="A0A1U7LRH4"/>
<keyword evidence="1" id="KW-0472">Membrane</keyword>
<keyword evidence="1" id="KW-1133">Transmembrane helix</keyword>
<comment type="caution">
    <text evidence="2">The sequence shown here is derived from an EMBL/GenBank/DDBJ whole genome shotgun (WGS) entry which is preliminary data.</text>
</comment>